<dbReference type="EMBL" id="JBHRTR010000015">
    <property type="protein sequence ID" value="MFC3226744.1"/>
    <property type="molecule type" value="Genomic_DNA"/>
</dbReference>
<dbReference type="PROSITE" id="PS51197">
    <property type="entry name" value="HTH_RRF2_2"/>
    <property type="match status" value="1"/>
</dbReference>
<comment type="caution">
    <text evidence="3">The sequence shown here is derived from an EMBL/GenBank/DDBJ whole genome shotgun (WGS) entry which is preliminary data.</text>
</comment>
<evidence type="ECO:0000313" key="3">
    <source>
        <dbReference type="EMBL" id="MFC3226744.1"/>
    </source>
</evidence>
<dbReference type="PANTHER" id="PTHR33221">
    <property type="entry name" value="WINGED HELIX-TURN-HELIX TRANSCRIPTIONAL REGULATOR, RRF2 FAMILY"/>
    <property type="match status" value="1"/>
</dbReference>
<dbReference type="Proteomes" id="UP001595528">
    <property type="component" value="Unassembled WGS sequence"/>
</dbReference>
<feature type="region of interest" description="Disordered" evidence="2">
    <location>
        <begin position="1"/>
        <end position="20"/>
    </location>
</feature>
<proteinExistence type="predicted"/>
<dbReference type="InterPro" id="IPR036390">
    <property type="entry name" value="WH_DNA-bd_sf"/>
</dbReference>
<gene>
    <name evidence="3" type="ORF">ACFOGJ_05850</name>
</gene>
<dbReference type="RefSeq" id="WP_379898867.1">
    <property type="nucleotide sequence ID" value="NZ_JBHRTR010000015.1"/>
</dbReference>
<evidence type="ECO:0000313" key="4">
    <source>
        <dbReference type="Proteomes" id="UP001595528"/>
    </source>
</evidence>
<accession>A0ABV7KWN0</accession>
<dbReference type="Gene3D" id="1.10.10.10">
    <property type="entry name" value="Winged helix-like DNA-binding domain superfamily/Winged helix DNA-binding domain"/>
    <property type="match status" value="1"/>
</dbReference>
<evidence type="ECO:0000256" key="1">
    <source>
        <dbReference type="ARBA" id="ARBA00023125"/>
    </source>
</evidence>
<dbReference type="PROSITE" id="PS01332">
    <property type="entry name" value="HTH_RRF2_1"/>
    <property type="match status" value="1"/>
</dbReference>
<dbReference type="InterPro" id="IPR030489">
    <property type="entry name" value="TR_Rrf2-type_CS"/>
</dbReference>
<dbReference type="SUPFAM" id="SSF46785">
    <property type="entry name" value="Winged helix' DNA-binding domain"/>
    <property type="match status" value="1"/>
</dbReference>
<keyword evidence="4" id="KW-1185">Reference proteome</keyword>
<protein>
    <submittedName>
        <fullName evidence="3">RrF2 family transcriptional regulator</fullName>
    </submittedName>
</protein>
<evidence type="ECO:0000256" key="2">
    <source>
        <dbReference type="SAM" id="MobiDB-lite"/>
    </source>
</evidence>
<sequence length="189" mass="19264">MARSLDTTGGRRPAGGAGPQGRAHYAVLALTEIALRDCSAPVPLSEIAARHDLSLRYLEQIFVRLRRAGLVRSVRGPGGGYCLMPDARTVSIAAIMAAVEPDCDTTGGRAPAGGSGDGSGSDECPVCRLWDAFHSHALRYLEQVSLADVVAGRIPEGILASRERTGPAGPAGPAAPGSAVTAPAADGAI</sequence>
<reference evidence="4" key="1">
    <citation type="journal article" date="2019" name="Int. J. Syst. Evol. Microbiol.">
        <title>The Global Catalogue of Microorganisms (GCM) 10K type strain sequencing project: providing services to taxonomists for standard genome sequencing and annotation.</title>
        <authorList>
            <consortium name="The Broad Institute Genomics Platform"/>
            <consortium name="The Broad Institute Genome Sequencing Center for Infectious Disease"/>
            <person name="Wu L."/>
            <person name="Ma J."/>
        </authorList>
    </citation>
    <scope>NUCLEOTIDE SEQUENCE [LARGE SCALE GENOMIC DNA]</scope>
    <source>
        <strain evidence="4">KCTC 42964</strain>
    </source>
</reference>
<dbReference type="Pfam" id="PF02082">
    <property type="entry name" value="Rrf2"/>
    <property type="match status" value="1"/>
</dbReference>
<feature type="compositionally biased region" description="Low complexity" evidence="2">
    <location>
        <begin position="166"/>
        <end position="189"/>
    </location>
</feature>
<dbReference type="PANTHER" id="PTHR33221:SF5">
    <property type="entry name" value="HTH-TYPE TRANSCRIPTIONAL REGULATOR ISCR"/>
    <property type="match status" value="1"/>
</dbReference>
<dbReference type="InterPro" id="IPR036388">
    <property type="entry name" value="WH-like_DNA-bd_sf"/>
</dbReference>
<dbReference type="NCBIfam" id="TIGR00738">
    <property type="entry name" value="rrf2_super"/>
    <property type="match status" value="1"/>
</dbReference>
<name>A0ABV7KWN0_9PROT</name>
<dbReference type="InterPro" id="IPR000944">
    <property type="entry name" value="Tscrpt_reg_Rrf2"/>
</dbReference>
<keyword evidence="1" id="KW-0238">DNA-binding</keyword>
<organism evidence="3 4">
    <name type="scientific">Marinibaculum pumilum</name>
    <dbReference type="NCBI Taxonomy" id="1766165"/>
    <lineage>
        <taxon>Bacteria</taxon>
        <taxon>Pseudomonadati</taxon>
        <taxon>Pseudomonadota</taxon>
        <taxon>Alphaproteobacteria</taxon>
        <taxon>Rhodospirillales</taxon>
        <taxon>Rhodospirillaceae</taxon>
        <taxon>Marinibaculum</taxon>
    </lineage>
</organism>
<feature type="region of interest" description="Disordered" evidence="2">
    <location>
        <begin position="161"/>
        <end position="189"/>
    </location>
</feature>